<evidence type="ECO:0000256" key="3">
    <source>
        <dbReference type="ARBA" id="ARBA00023239"/>
    </source>
</evidence>
<dbReference type="PANTHER" id="PTHR30124">
    <property type="entry name" value="MEMBRANE-BOUND LYTIC MUREIN TRANSGLYCOSYLASE A"/>
    <property type="match status" value="1"/>
</dbReference>
<name>A0ABT3HE36_9HYPH</name>
<dbReference type="Gene3D" id="2.40.40.10">
    <property type="entry name" value="RlpA-like domain"/>
    <property type="match status" value="1"/>
</dbReference>
<dbReference type="RefSeq" id="WP_264602283.1">
    <property type="nucleotide sequence ID" value="NZ_JAOQNS010000008.1"/>
</dbReference>
<evidence type="ECO:0000256" key="1">
    <source>
        <dbReference type="ARBA" id="ARBA00001420"/>
    </source>
</evidence>
<evidence type="ECO:0000256" key="2">
    <source>
        <dbReference type="ARBA" id="ARBA00012587"/>
    </source>
</evidence>
<keyword evidence="8" id="KW-1185">Reference proteome</keyword>
<sequence length="367" mass="39674">MSPIVSPLADFDDLPGWAGDDHLAAFETFRHSCGPTAHAPETGSLGIDAAAVHVLCIKAQGLRIEDAAAARRFFESNFVPMRVNGPAKAFFTGYFEPEVLGSRQKTKRFSTPLLKRPDDLVKLTPEAHPKTLDAKLEWARRTESGLVEHPDRAAIMDGALDGRGLELVWLEDPVDAFFIHVQGSARIRLTDGTSMRVGFAGKTGHPYSSVARMLVEAGEFAPEDLTADVLKAWLKAHPERARDLIARNRSYIFFRELTGLDPDLGPVGAAGVQLTAGRSIAVDRRLHTLGTPVYVAVDLPPEPGQQPMPYRRLMVAGDTGSAIVGPARGDIFVGSGEAAGLFAGRIRHRGDLYVLVPRTGAVSDGER</sequence>
<evidence type="ECO:0000256" key="4">
    <source>
        <dbReference type="ARBA" id="ARBA00023316"/>
    </source>
</evidence>
<dbReference type="EC" id="4.2.2.n1" evidence="2"/>
<comment type="catalytic activity">
    <reaction evidence="1">
        <text>Exolytic cleavage of the (1-&gt;4)-beta-glycosidic linkage between N-acetylmuramic acid (MurNAc) and N-acetylglucosamine (GlcNAc) residues in peptidoglycan, from either the reducing or the non-reducing ends of the peptidoglycan chains, with concomitant formation of a 1,6-anhydrobond in the MurNAc residue.</text>
        <dbReference type="EC" id="4.2.2.n1"/>
    </reaction>
</comment>
<dbReference type="Pfam" id="PF06725">
    <property type="entry name" value="3D"/>
    <property type="match status" value="1"/>
</dbReference>
<dbReference type="Gene3D" id="2.40.240.50">
    <property type="entry name" value="Barwin-like endoglucanases"/>
    <property type="match status" value="1"/>
</dbReference>
<keyword evidence="4" id="KW-0961">Cell wall biogenesis/degradation</keyword>
<organism evidence="7 8">
    <name type="scientific">Rhodobium gokarnense</name>
    <dbReference type="NCBI Taxonomy" id="364296"/>
    <lineage>
        <taxon>Bacteria</taxon>
        <taxon>Pseudomonadati</taxon>
        <taxon>Pseudomonadota</taxon>
        <taxon>Alphaproteobacteria</taxon>
        <taxon>Hyphomicrobiales</taxon>
        <taxon>Rhodobiaceae</taxon>
        <taxon>Rhodobium</taxon>
    </lineage>
</organism>
<dbReference type="PIRSF" id="PIRSF019422">
    <property type="entry name" value="MltA"/>
    <property type="match status" value="1"/>
</dbReference>
<evidence type="ECO:0000313" key="7">
    <source>
        <dbReference type="EMBL" id="MCW2308673.1"/>
    </source>
</evidence>
<proteinExistence type="predicted"/>
<dbReference type="EMBL" id="JAOQNS010000008">
    <property type="protein sequence ID" value="MCW2308673.1"/>
    <property type="molecule type" value="Genomic_DNA"/>
</dbReference>
<reference evidence="8" key="1">
    <citation type="submission" date="2023-07" db="EMBL/GenBank/DDBJ databases">
        <title>Genome sequencing of Purple Non-Sulfur Bacteria from various extreme environments.</title>
        <authorList>
            <person name="Mayer M."/>
        </authorList>
    </citation>
    <scope>NUCLEOTIDE SEQUENCE [LARGE SCALE GENOMIC DNA]</scope>
    <source>
        <strain evidence="8">DSM 17935</strain>
    </source>
</reference>
<comment type="caution">
    <text evidence="7">The sequence shown here is derived from an EMBL/GenBank/DDBJ whole genome shotgun (WGS) entry which is preliminary data.</text>
</comment>
<dbReference type="PANTHER" id="PTHR30124:SF0">
    <property type="entry name" value="MEMBRANE-BOUND LYTIC MUREIN TRANSGLYCOSYLASE A"/>
    <property type="match status" value="1"/>
</dbReference>
<protein>
    <recommendedName>
        <fullName evidence="2">peptidoglycan lytic exotransglycosylase</fullName>
        <ecNumber evidence="2">4.2.2.n1</ecNumber>
    </recommendedName>
    <alternativeName>
        <fullName evidence="5">Murein hydrolase A</fullName>
    </alternativeName>
</protein>
<dbReference type="InterPro" id="IPR005300">
    <property type="entry name" value="MltA_B"/>
</dbReference>
<dbReference type="CDD" id="cd14668">
    <property type="entry name" value="mlta_B"/>
    <property type="match status" value="1"/>
</dbReference>
<dbReference type="CDD" id="cd14485">
    <property type="entry name" value="mltA_like_LT_A"/>
    <property type="match status" value="1"/>
</dbReference>
<dbReference type="SUPFAM" id="SSF50685">
    <property type="entry name" value="Barwin-like endoglucanases"/>
    <property type="match status" value="1"/>
</dbReference>
<dbReference type="InterPro" id="IPR010611">
    <property type="entry name" value="3D_dom"/>
</dbReference>
<feature type="domain" description="Lytic transglycosylase MltA" evidence="6">
    <location>
        <begin position="98"/>
        <end position="255"/>
    </location>
</feature>
<evidence type="ECO:0000256" key="5">
    <source>
        <dbReference type="ARBA" id="ARBA00030918"/>
    </source>
</evidence>
<keyword evidence="3" id="KW-0456">Lyase</keyword>
<dbReference type="InterPro" id="IPR026044">
    <property type="entry name" value="MltA"/>
</dbReference>
<dbReference type="Pfam" id="PF03562">
    <property type="entry name" value="MltA"/>
    <property type="match status" value="1"/>
</dbReference>
<dbReference type="Proteomes" id="UP001209755">
    <property type="component" value="Unassembled WGS sequence"/>
</dbReference>
<evidence type="ECO:0000259" key="6">
    <source>
        <dbReference type="SMART" id="SM00925"/>
    </source>
</evidence>
<dbReference type="InterPro" id="IPR036908">
    <property type="entry name" value="RlpA-like_sf"/>
</dbReference>
<evidence type="ECO:0000313" key="8">
    <source>
        <dbReference type="Proteomes" id="UP001209755"/>
    </source>
</evidence>
<accession>A0ABT3HE36</accession>
<dbReference type="SMART" id="SM00925">
    <property type="entry name" value="MltA"/>
    <property type="match status" value="1"/>
</dbReference>
<gene>
    <name evidence="7" type="ORF">M2319_003019</name>
</gene>